<protein>
    <recommendedName>
        <fullName evidence="4">Spore coat protein</fullName>
    </recommendedName>
</protein>
<dbReference type="EMBL" id="NIQC01000001">
    <property type="protein sequence ID" value="OWZ84875.1"/>
    <property type="molecule type" value="Genomic_DNA"/>
</dbReference>
<feature type="compositionally biased region" description="Low complexity" evidence="1">
    <location>
        <begin position="1"/>
        <end position="22"/>
    </location>
</feature>
<reference evidence="2 3" key="1">
    <citation type="submission" date="2017-06" db="EMBL/GenBank/DDBJ databases">
        <title>Draft Genome Sequence of Natranaerobius trueperi halophilic, alkalithermophilic bacteria from soda lakes.</title>
        <authorList>
            <person name="Zhao B."/>
        </authorList>
    </citation>
    <scope>NUCLEOTIDE SEQUENCE [LARGE SCALE GENOMIC DNA]</scope>
    <source>
        <strain evidence="2 3">DSM 18760</strain>
    </source>
</reference>
<dbReference type="Gene3D" id="1.20.1260.10">
    <property type="match status" value="1"/>
</dbReference>
<dbReference type="InterPro" id="IPR012851">
    <property type="entry name" value="Spore_coat_CotF-like"/>
</dbReference>
<feature type="region of interest" description="Disordered" evidence="1">
    <location>
        <begin position="1"/>
        <end position="23"/>
    </location>
</feature>
<dbReference type="Proteomes" id="UP000214588">
    <property type="component" value="Unassembled WGS sequence"/>
</dbReference>
<evidence type="ECO:0000256" key="1">
    <source>
        <dbReference type="SAM" id="MobiDB-lite"/>
    </source>
</evidence>
<comment type="caution">
    <text evidence="2">The sequence shown here is derived from an EMBL/GenBank/DDBJ whole genome shotgun (WGS) entry which is preliminary data.</text>
</comment>
<dbReference type="InterPro" id="IPR009078">
    <property type="entry name" value="Ferritin-like_SF"/>
</dbReference>
<dbReference type="Pfam" id="PF07875">
    <property type="entry name" value="Coat_F"/>
    <property type="match status" value="1"/>
</dbReference>
<sequence>MVDLFQNNQNQQGNQKQKSQDQLADQAILHDMLMTEKHISSYYDVTVLESARPQIRQALQHIQQEEQQHAEEIYQAMEKRGWYN</sequence>
<dbReference type="SUPFAM" id="SSF47240">
    <property type="entry name" value="Ferritin-like"/>
    <property type="match status" value="1"/>
</dbReference>
<keyword evidence="3" id="KW-1185">Reference proteome</keyword>
<evidence type="ECO:0008006" key="4">
    <source>
        <dbReference type="Google" id="ProtNLM"/>
    </source>
</evidence>
<name>A0A226C110_9FIRM</name>
<dbReference type="InterPro" id="IPR012347">
    <property type="entry name" value="Ferritin-like"/>
</dbReference>
<gene>
    <name evidence="2" type="ORF">CDO51_00260</name>
</gene>
<dbReference type="AlphaFoldDB" id="A0A226C110"/>
<evidence type="ECO:0000313" key="2">
    <source>
        <dbReference type="EMBL" id="OWZ84875.1"/>
    </source>
</evidence>
<organism evidence="2 3">
    <name type="scientific">Natranaerobius trueperi</name>
    <dbReference type="NCBI Taxonomy" id="759412"/>
    <lineage>
        <taxon>Bacteria</taxon>
        <taxon>Bacillati</taxon>
        <taxon>Bacillota</taxon>
        <taxon>Clostridia</taxon>
        <taxon>Natranaerobiales</taxon>
        <taxon>Natranaerobiaceae</taxon>
        <taxon>Natranaerobius</taxon>
    </lineage>
</organism>
<evidence type="ECO:0000313" key="3">
    <source>
        <dbReference type="Proteomes" id="UP000214588"/>
    </source>
</evidence>
<proteinExistence type="predicted"/>
<accession>A0A226C110</accession>